<dbReference type="InterPro" id="IPR016965">
    <property type="entry name" value="Pase_PHOSPHO-typ"/>
</dbReference>
<feature type="active site" description="Nucleophile" evidence="5">
    <location>
        <position position="22"/>
    </location>
</feature>
<dbReference type="PANTHER" id="PTHR20889">
    <property type="entry name" value="PHOSPHATASE, ORPHAN 1, 2"/>
    <property type="match status" value="1"/>
</dbReference>
<dbReference type="OrthoDB" id="10267182at2759"/>
<reference evidence="7 8" key="1">
    <citation type="journal article" date="2018" name="Mol. Biol. Evol.">
        <title>Broad Genomic Sampling Reveals a Smut Pathogenic Ancestry of the Fungal Clade Ustilaginomycotina.</title>
        <authorList>
            <person name="Kijpornyongpan T."/>
            <person name="Mondo S.J."/>
            <person name="Barry K."/>
            <person name="Sandor L."/>
            <person name="Lee J."/>
            <person name="Lipzen A."/>
            <person name="Pangilinan J."/>
            <person name="LaButti K."/>
            <person name="Hainaut M."/>
            <person name="Henrissat B."/>
            <person name="Grigoriev I.V."/>
            <person name="Spatafora J.W."/>
            <person name="Aime M.C."/>
        </authorList>
    </citation>
    <scope>NUCLEOTIDE SEQUENCE [LARGE SCALE GENOMIC DNA]</scope>
    <source>
        <strain evidence="7 8">MCA 4658</strain>
    </source>
</reference>
<name>A0A316W8I2_9BASI</name>
<feature type="active site" description="Proton donor" evidence="5">
    <location>
        <position position="24"/>
    </location>
</feature>
<dbReference type="InterPro" id="IPR036412">
    <property type="entry name" value="HAD-like_sf"/>
</dbReference>
<gene>
    <name evidence="7" type="ORF">IE81DRAFT_319093</name>
</gene>
<dbReference type="Pfam" id="PF06888">
    <property type="entry name" value="Put_Phosphatase"/>
    <property type="match status" value="1"/>
</dbReference>
<accession>A0A316W8I2</accession>
<protein>
    <recommendedName>
        <fullName evidence="9">HAD-like protein</fullName>
    </recommendedName>
</protein>
<dbReference type="Proteomes" id="UP000245783">
    <property type="component" value="Unassembled WGS sequence"/>
</dbReference>
<dbReference type="RefSeq" id="XP_025373380.1">
    <property type="nucleotide sequence ID" value="XM_025512618.1"/>
</dbReference>
<dbReference type="AlphaFoldDB" id="A0A316W8I2"/>
<dbReference type="NCBIfam" id="TIGR01488">
    <property type="entry name" value="HAD-SF-IB"/>
    <property type="match status" value="1"/>
</dbReference>
<dbReference type="STRING" id="1522189.A0A316W8I2"/>
<feature type="binding site" evidence="6">
    <location>
        <position position="201"/>
    </location>
    <ligand>
        <name>Mg(2+)</name>
        <dbReference type="ChEBI" id="CHEBI:18420"/>
    </ligand>
</feature>
<evidence type="ECO:0000256" key="3">
    <source>
        <dbReference type="ARBA" id="ARBA00022801"/>
    </source>
</evidence>
<dbReference type="GeneID" id="37034488"/>
<dbReference type="NCBIfam" id="TIGR01489">
    <property type="entry name" value="DKMTPPase-SF"/>
    <property type="match status" value="1"/>
</dbReference>
<evidence type="ECO:0000256" key="2">
    <source>
        <dbReference type="ARBA" id="ARBA00022723"/>
    </source>
</evidence>
<evidence type="ECO:0000313" key="7">
    <source>
        <dbReference type="EMBL" id="PWN46220.1"/>
    </source>
</evidence>
<feature type="binding site" evidence="6">
    <location>
        <position position="24"/>
    </location>
    <ligand>
        <name>Mg(2+)</name>
        <dbReference type="ChEBI" id="CHEBI:18420"/>
    </ligand>
</feature>
<evidence type="ECO:0000256" key="4">
    <source>
        <dbReference type="ARBA" id="ARBA00022842"/>
    </source>
</evidence>
<evidence type="ECO:0008006" key="9">
    <source>
        <dbReference type="Google" id="ProtNLM"/>
    </source>
</evidence>
<dbReference type="InterPro" id="IPR023214">
    <property type="entry name" value="HAD_sf"/>
</dbReference>
<sequence length="260" mass="29314">MSLESNVTARLPKVASQLIVYDFDWSLADQDTDRWVHEVHAPDLRRRIKERDGTVQFTDLCAGLLRELHGRGITPDQIRDAMRVMPFHPAMRRGVLQTKVASTPQTTFFLLSNSNSVYIDTILQHQGLKEAFTEVVTNPAHFEENGLLNLSRRIPADAPAAQQHKCKVGCSPNMCKGEELEAFLARHGGRSAFERIVYVGDGGNDYCPVLRLGPKDVALVRRYRGLEKRIEKEGGVEASIRFWAGAWEVEGLLKELRGEY</sequence>
<evidence type="ECO:0000256" key="5">
    <source>
        <dbReference type="PIRSR" id="PIRSR031051-1"/>
    </source>
</evidence>
<feature type="binding site" evidence="6">
    <location>
        <position position="22"/>
    </location>
    <ligand>
        <name>Mg(2+)</name>
        <dbReference type="ChEBI" id="CHEBI:18420"/>
    </ligand>
</feature>
<dbReference type="InParanoid" id="A0A316W8I2"/>
<dbReference type="InterPro" id="IPR006384">
    <property type="entry name" value="HAD_hydro_PyrdxlP_Pase-like"/>
</dbReference>
<evidence type="ECO:0000256" key="1">
    <source>
        <dbReference type="ARBA" id="ARBA00001946"/>
    </source>
</evidence>
<dbReference type="GO" id="GO:0016791">
    <property type="term" value="F:phosphatase activity"/>
    <property type="evidence" value="ECO:0007669"/>
    <property type="project" value="InterPro"/>
</dbReference>
<keyword evidence="3" id="KW-0378">Hydrolase</keyword>
<dbReference type="PANTHER" id="PTHR20889:SF12">
    <property type="entry name" value="LP01149P"/>
    <property type="match status" value="1"/>
</dbReference>
<keyword evidence="2 6" id="KW-0479">Metal-binding</keyword>
<evidence type="ECO:0000313" key="8">
    <source>
        <dbReference type="Proteomes" id="UP000245783"/>
    </source>
</evidence>
<evidence type="ECO:0000256" key="6">
    <source>
        <dbReference type="PIRSR" id="PIRSR031051-3"/>
    </source>
</evidence>
<keyword evidence="8" id="KW-1185">Reference proteome</keyword>
<comment type="cofactor">
    <cofactor evidence="1 6">
        <name>Mg(2+)</name>
        <dbReference type="ChEBI" id="CHEBI:18420"/>
    </cofactor>
</comment>
<dbReference type="SUPFAM" id="SSF56784">
    <property type="entry name" value="HAD-like"/>
    <property type="match status" value="1"/>
</dbReference>
<proteinExistence type="predicted"/>
<dbReference type="EMBL" id="KZ819351">
    <property type="protein sequence ID" value="PWN46220.1"/>
    <property type="molecule type" value="Genomic_DNA"/>
</dbReference>
<dbReference type="Gene3D" id="3.40.50.1000">
    <property type="entry name" value="HAD superfamily/HAD-like"/>
    <property type="match status" value="1"/>
</dbReference>
<organism evidence="7 8">
    <name type="scientific">Ceraceosorus guamensis</name>
    <dbReference type="NCBI Taxonomy" id="1522189"/>
    <lineage>
        <taxon>Eukaryota</taxon>
        <taxon>Fungi</taxon>
        <taxon>Dikarya</taxon>
        <taxon>Basidiomycota</taxon>
        <taxon>Ustilaginomycotina</taxon>
        <taxon>Exobasidiomycetes</taxon>
        <taxon>Ceraceosorales</taxon>
        <taxon>Ceraceosoraceae</taxon>
        <taxon>Ceraceosorus</taxon>
    </lineage>
</organism>
<dbReference type="PIRSF" id="PIRSF031051">
    <property type="entry name" value="PyrdxlP_Pase_PHOSPHO2"/>
    <property type="match status" value="1"/>
</dbReference>
<keyword evidence="4 6" id="KW-0460">Magnesium</keyword>
<dbReference type="GO" id="GO:0046872">
    <property type="term" value="F:metal ion binding"/>
    <property type="evidence" value="ECO:0007669"/>
    <property type="project" value="UniProtKB-KW"/>
</dbReference>